<dbReference type="Proteomes" id="UP000753908">
    <property type="component" value="Unassembled WGS sequence"/>
</dbReference>
<dbReference type="Gene3D" id="2.60.120.380">
    <property type="match status" value="1"/>
</dbReference>
<dbReference type="AlphaFoldDB" id="A0A951PQN6"/>
<feature type="region of interest" description="Disordered" evidence="1">
    <location>
        <begin position="165"/>
        <end position="186"/>
    </location>
</feature>
<evidence type="ECO:0000313" key="4">
    <source>
        <dbReference type="Proteomes" id="UP000753908"/>
    </source>
</evidence>
<reference evidence="3" key="2">
    <citation type="journal article" date="2022" name="Microbiol. Resour. Announc.">
        <title>Metagenome Sequencing to Explore Phylogenomics of Terrestrial Cyanobacteria.</title>
        <authorList>
            <person name="Ward R.D."/>
            <person name="Stajich J.E."/>
            <person name="Johansen J.R."/>
            <person name="Huntemann M."/>
            <person name="Clum A."/>
            <person name="Foster B."/>
            <person name="Foster B."/>
            <person name="Roux S."/>
            <person name="Palaniappan K."/>
            <person name="Varghese N."/>
            <person name="Mukherjee S."/>
            <person name="Reddy T.B.K."/>
            <person name="Daum C."/>
            <person name="Copeland A."/>
            <person name="Chen I.A."/>
            <person name="Ivanova N.N."/>
            <person name="Kyrpides N.C."/>
            <person name="Shapiro N."/>
            <person name="Eloe-Fadrosh E.A."/>
            <person name="Pietrasiak N."/>
        </authorList>
    </citation>
    <scope>NUCLEOTIDE SEQUENCE</scope>
    <source>
        <strain evidence="3">CPER-KK1</strain>
    </source>
</reference>
<reference evidence="3" key="1">
    <citation type="submission" date="2021-05" db="EMBL/GenBank/DDBJ databases">
        <authorList>
            <person name="Pietrasiak N."/>
            <person name="Ward R."/>
            <person name="Stajich J.E."/>
            <person name="Kurbessoian T."/>
        </authorList>
    </citation>
    <scope>NUCLEOTIDE SEQUENCE</scope>
    <source>
        <strain evidence="3">CPER-KK1</strain>
    </source>
</reference>
<feature type="compositionally biased region" description="Polar residues" evidence="1">
    <location>
        <begin position="165"/>
        <end position="183"/>
    </location>
</feature>
<dbReference type="EMBL" id="JAHHIF010000044">
    <property type="protein sequence ID" value="MBW4547579.1"/>
    <property type="molecule type" value="Genomic_DNA"/>
</dbReference>
<organism evidence="3 4">
    <name type="scientific">Symplocastrum torsivum CPER-KK1</name>
    <dbReference type="NCBI Taxonomy" id="450513"/>
    <lineage>
        <taxon>Bacteria</taxon>
        <taxon>Bacillati</taxon>
        <taxon>Cyanobacteriota</taxon>
        <taxon>Cyanophyceae</taxon>
        <taxon>Oscillatoriophycideae</taxon>
        <taxon>Oscillatoriales</taxon>
        <taxon>Microcoleaceae</taxon>
        <taxon>Symplocastrum</taxon>
    </lineage>
</organism>
<evidence type="ECO:0000256" key="2">
    <source>
        <dbReference type="SAM" id="Phobius"/>
    </source>
</evidence>
<proteinExistence type="predicted"/>
<evidence type="ECO:0000313" key="3">
    <source>
        <dbReference type="EMBL" id="MBW4547579.1"/>
    </source>
</evidence>
<keyword evidence="2" id="KW-0812">Transmembrane</keyword>
<gene>
    <name evidence="3" type="ORF">KME25_24530</name>
</gene>
<evidence type="ECO:0008006" key="5">
    <source>
        <dbReference type="Google" id="ProtNLM"/>
    </source>
</evidence>
<sequence length="425" mass="47064">MTEYNLSNPQASRLCRNLVCMIIRKFFNRVAATVVVTGMILAIAADLGAAATRLKNGETVNGFIRTTSPTFRYRNESLRDTPLQMAAGEEYLFNAQRGDTIQVSVDVEEGSNLSPILVLTSSQTGSQVAYTDKTNFLRYQVPATGEYRLLVLGQTNTRGRYTLSVSGNSEQTTAQTPSNQNQTKDPRRQLLENDYGLRVLENCPPARGSLVVVSFPESDQTYTYCANPNRLLQAGQYTYEARTDRLNPGAPTAQTRSTQTTDPRRQLLQNEYGLMVLENCPAVRTSLVVAYFPEYGQTYTYCANANRFVRAGEYTYDLRVSELKPGAPAAQTPSSPTTPSPTTDSRKQTLQRDFGLTVLDNCPASTSSFVVVSYPEGGQTYRYCANPNRVFPAGEYTYNASNRRLEQAKKPQSCTVELGGICIIR</sequence>
<keyword evidence="2" id="KW-0472">Membrane</keyword>
<feature type="region of interest" description="Disordered" evidence="1">
    <location>
        <begin position="325"/>
        <end position="348"/>
    </location>
</feature>
<accession>A0A951PQN6</accession>
<keyword evidence="2" id="KW-1133">Transmembrane helix</keyword>
<evidence type="ECO:0000256" key="1">
    <source>
        <dbReference type="SAM" id="MobiDB-lite"/>
    </source>
</evidence>
<name>A0A951PQN6_9CYAN</name>
<feature type="transmembrane region" description="Helical" evidence="2">
    <location>
        <begin position="26"/>
        <end position="45"/>
    </location>
</feature>
<feature type="compositionally biased region" description="Low complexity" evidence="1">
    <location>
        <begin position="327"/>
        <end position="343"/>
    </location>
</feature>
<protein>
    <recommendedName>
        <fullName evidence="5">Peptidase C-terminal archaeal/bacterial domain-containing protein</fullName>
    </recommendedName>
</protein>
<comment type="caution">
    <text evidence="3">The sequence shown here is derived from an EMBL/GenBank/DDBJ whole genome shotgun (WGS) entry which is preliminary data.</text>
</comment>